<evidence type="ECO:0000256" key="1">
    <source>
        <dbReference type="ARBA" id="ARBA00022980"/>
    </source>
</evidence>
<name>A0ABD6ERZ8_9BILA</name>
<dbReference type="InterPro" id="IPR020568">
    <property type="entry name" value="Ribosomal_Su5_D2-typ_SF"/>
</dbReference>
<organism evidence="3 4">
    <name type="scientific">Gnathostoma spinigerum</name>
    <dbReference type="NCBI Taxonomy" id="75299"/>
    <lineage>
        <taxon>Eukaryota</taxon>
        <taxon>Metazoa</taxon>
        <taxon>Ecdysozoa</taxon>
        <taxon>Nematoda</taxon>
        <taxon>Chromadorea</taxon>
        <taxon>Rhabditida</taxon>
        <taxon>Spirurina</taxon>
        <taxon>Gnathostomatomorpha</taxon>
        <taxon>Gnathostomatoidea</taxon>
        <taxon>Gnathostomatidae</taxon>
        <taxon>Gnathostoma</taxon>
    </lineage>
</organism>
<keyword evidence="1" id="KW-0689">Ribosomal protein</keyword>
<dbReference type="InterPro" id="IPR014721">
    <property type="entry name" value="Ribsml_uS5_D2-typ_fold_subgr"/>
</dbReference>
<dbReference type="Gene3D" id="3.30.230.10">
    <property type="match status" value="1"/>
</dbReference>
<gene>
    <name evidence="3" type="ORF">AB6A40_006036</name>
</gene>
<evidence type="ECO:0000313" key="4">
    <source>
        <dbReference type="Proteomes" id="UP001608902"/>
    </source>
</evidence>
<evidence type="ECO:0000313" key="3">
    <source>
        <dbReference type="EMBL" id="MFH4979327.1"/>
    </source>
</evidence>
<evidence type="ECO:0000256" key="2">
    <source>
        <dbReference type="ARBA" id="ARBA00023274"/>
    </source>
</evidence>
<sequence>MLIRPVFRRLPILEKLYACVSYRLISATEPSSSVGIVPDDHFISTGDGGVISGGYKLKSIGRALEAYIAEAREHSKMIAKERAEYERGKRHLANIMGLDANSITQSDIDRCIEYLFPSGLTDLKARPVMKPPEEILPKFRKYSFDEEGRPTDSLFFTLKYKFHRLLSDIGWKTLGLVRYQYGHVPKETLSTLPPHSELTLTGSVWLSKDALSRKLGETISDEMYAQLIIAFEYMCSLPFAGLERDFIFEYRMSIASDKKQRLFGPEVPAVEVDEKSNRRSVHSETSMKRSRAYVHVTDAGTGKYVVNGQTLDDFRSLQAREIFLSPMIITDLLGKVDVIARVEGAGGPSVVPRVVRHGVALGIAALYPDHFEKLRLGYSDAVGKVEVGFMQISELLYMVVRTNVISVSVLQ</sequence>
<dbReference type="EMBL" id="JBGFUD010004072">
    <property type="protein sequence ID" value="MFH4979327.1"/>
    <property type="molecule type" value="Genomic_DNA"/>
</dbReference>
<keyword evidence="4" id="KW-1185">Reference proteome</keyword>
<dbReference type="SUPFAM" id="SSF54211">
    <property type="entry name" value="Ribosomal protein S5 domain 2-like"/>
    <property type="match status" value="1"/>
</dbReference>
<dbReference type="Proteomes" id="UP001608902">
    <property type="component" value="Unassembled WGS sequence"/>
</dbReference>
<dbReference type="AlphaFoldDB" id="A0ABD6ERZ8"/>
<dbReference type="GO" id="GO:0005840">
    <property type="term" value="C:ribosome"/>
    <property type="evidence" value="ECO:0007669"/>
    <property type="project" value="UniProtKB-KW"/>
</dbReference>
<dbReference type="InterPro" id="IPR000754">
    <property type="entry name" value="Ribosomal_uS9"/>
</dbReference>
<accession>A0ABD6ERZ8</accession>
<comment type="caution">
    <text evidence="3">The sequence shown here is derived from an EMBL/GenBank/DDBJ whole genome shotgun (WGS) entry which is preliminary data.</text>
</comment>
<dbReference type="Pfam" id="PF00380">
    <property type="entry name" value="Ribosomal_S9"/>
    <property type="match status" value="1"/>
</dbReference>
<proteinExistence type="predicted"/>
<reference evidence="3 4" key="1">
    <citation type="submission" date="2024-08" db="EMBL/GenBank/DDBJ databases">
        <title>Gnathostoma spinigerum genome.</title>
        <authorList>
            <person name="Gonzalez-Bertolin B."/>
            <person name="Monzon S."/>
            <person name="Zaballos A."/>
            <person name="Jimenez P."/>
            <person name="Dekumyoy P."/>
            <person name="Varona S."/>
            <person name="Cuesta I."/>
            <person name="Sumanam S."/>
            <person name="Adisakwattana P."/>
            <person name="Gasser R.B."/>
            <person name="Hernandez-Gonzalez A."/>
            <person name="Young N.D."/>
            <person name="Perteguer M.J."/>
        </authorList>
    </citation>
    <scope>NUCLEOTIDE SEQUENCE [LARGE SCALE GENOMIC DNA]</scope>
    <source>
        <strain evidence="3">AL3</strain>
        <tissue evidence="3">Liver</tissue>
    </source>
</reference>
<protein>
    <submittedName>
        <fullName evidence="3">Uncharacterized protein</fullName>
    </submittedName>
</protein>
<dbReference type="GO" id="GO:1990904">
    <property type="term" value="C:ribonucleoprotein complex"/>
    <property type="evidence" value="ECO:0007669"/>
    <property type="project" value="UniProtKB-KW"/>
</dbReference>
<keyword evidence="2" id="KW-0687">Ribonucleoprotein</keyword>